<gene>
    <name evidence="2" type="ORF">Thpro_020522</name>
</gene>
<dbReference type="AlphaFoldDB" id="A0A1A6C8C3"/>
<dbReference type="Proteomes" id="UP000029273">
    <property type="component" value="Unassembled WGS sequence"/>
</dbReference>
<dbReference type="EMBL" id="JQSG02000001">
    <property type="protein sequence ID" value="OBS10806.1"/>
    <property type="molecule type" value="Genomic_DNA"/>
</dbReference>
<accession>A0A1A6C8C3</accession>
<evidence type="ECO:0000256" key="1">
    <source>
        <dbReference type="SAM" id="MobiDB-lite"/>
    </source>
</evidence>
<reference evidence="2 3" key="1">
    <citation type="journal article" date="2014" name="Genome Announc.">
        <title>Draft Genome Sequence of the Iron-Oxidizing, Acidophilic, and Halotolerant 'Thiobacillus prosperus' Type Strain DSM 5130.</title>
        <authorList>
            <person name="Ossandon F.J."/>
            <person name="Cardenas J.P."/>
            <person name="Corbett M."/>
            <person name="Quatrini R."/>
            <person name="Holmes D.S."/>
            <person name="Watkin E."/>
        </authorList>
    </citation>
    <scope>NUCLEOTIDE SEQUENCE [LARGE SCALE GENOMIC DNA]</scope>
    <source>
        <strain evidence="2 3">DSM 5130</strain>
    </source>
</reference>
<feature type="region of interest" description="Disordered" evidence="1">
    <location>
        <begin position="116"/>
        <end position="136"/>
    </location>
</feature>
<evidence type="ECO:0000313" key="2">
    <source>
        <dbReference type="EMBL" id="OBS10806.1"/>
    </source>
</evidence>
<proteinExistence type="predicted"/>
<dbReference type="OrthoDB" id="6872885at2"/>
<organism evidence="2 3">
    <name type="scientific">Acidihalobacter prosperus</name>
    <dbReference type="NCBI Taxonomy" id="160660"/>
    <lineage>
        <taxon>Bacteria</taxon>
        <taxon>Pseudomonadati</taxon>
        <taxon>Pseudomonadota</taxon>
        <taxon>Gammaproteobacteria</taxon>
        <taxon>Chromatiales</taxon>
        <taxon>Ectothiorhodospiraceae</taxon>
        <taxon>Acidihalobacter</taxon>
    </lineage>
</organism>
<keyword evidence="3" id="KW-1185">Reference proteome</keyword>
<evidence type="ECO:0000313" key="3">
    <source>
        <dbReference type="Proteomes" id="UP000029273"/>
    </source>
</evidence>
<name>A0A1A6C8C3_9GAMM</name>
<sequence length="230" mass="25200">MIIICPHCQTPTPLEAHTEDGAARELFALMGQTSISPALVAYLGLFKPRRQALRWSRALQLAHEAMALTADVPRLGAAMIETVESLRARRQAENWKPLANHRYLISVLENVRHAPAAVAPQSPDKPRSKAAQAADALSRIAPPEGVPTWLARAILDGLSVLWTSGLEGTPALDLVEVTAQRWIEYLAPKREWNPESRYTGAARIRSAFSEIAQGGKFPQPRDVLGIIPRG</sequence>
<dbReference type="RefSeq" id="WP_065089168.1">
    <property type="nucleotide sequence ID" value="NZ_JQSG02000001.1"/>
</dbReference>
<comment type="caution">
    <text evidence="2">The sequence shown here is derived from an EMBL/GenBank/DDBJ whole genome shotgun (WGS) entry which is preliminary data.</text>
</comment>
<protein>
    <submittedName>
        <fullName evidence="2">Uncharacterized protein</fullName>
    </submittedName>
</protein>